<comment type="caution">
    <text evidence="10">The sequence shown here is derived from an EMBL/GenBank/DDBJ whole genome shotgun (WGS) entry which is preliminary data.</text>
</comment>
<dbReference type="GO" id="GO:0015820">
    <property type="term" value="P:L-leucine transport"/>
    <property type="evidence" value="ECO:0007669"/>
    <property type="project" value="TreeGrafter"/>
</dbReference>
<dbReference type="RefSeq" id="WP_262428239.1">
    <property type="nucleotide sequence ID" value="NZ_JACRTG010000003.1"/>
</dbReference>
<keyword evidence="7 9" id="KW-1133">Transmembrane helix</keyword>
<evidence type="ECO:0000256" key="2">
    <source>
        <dbReference type="ARBA" id="ARBA00008540"/>
    </source>
</evidence>
<feature type="transmembrane region" description="Helical" evidence="9">
    <location>
        <begin position="162"/>
        <end position="187"/>
    </location>
</feature>
<feature type="transmembrane region" description="Helical" evidence="9">
    <location>
        <begin position="207"/>
        <end position="227"/>
    </location>
</feature>
<organism evidence="10 11">
    <name type="scientific">Paratissierella segnis</name>
    <dbReference type="NCBI Taxonomy" id="2763679"/>
    <lineage>
        <taxon>Bacteria</taxon>
        <taxon>Bacillati</taxon>
        <taxon>Bacillota</taxon>
        <taxon>Tissierellia</taxon>
        <taxon>Tissierellales</taxon>
        <taxon>Tissierellaceae</taxon>
        <taxon>Paratissierella</taxon>
    </lineage>
</organism>
<evidence type="ECO:0000256" key="8">
    <source>
        <dbReference type="ARBA" id="ARBA00023136"/>
    </source>
</evidence>
<comment type="function">
    <text evidence="9">Component of the transport system for branched-chain amino acids.</text>
</comment>
<feature type="transmembrane region" description="Helical" evidence="9">
    <location>
        <begin position="291"/>
        <end position="317"/>
    </location>
</feature>
<evidence type="ECO:0000313" key="11">
    <source>
        <dbReference type="Proteomes" id="UP000601171"/>
    </source>
</evidence>
<feature type="transmembrane region" description="Helical" evidence="9">
    <location>
        <begin position="248"/>
        <end position="271"/>
    </location>
</feature>
<evidence type="ECO:0000256" key="6">
    <source>
        <dbReference type="ARBA" id="ARBA00022970"/>
    </source>
</evidence>
<evidence type="ECO:0000256" key="9">
    <source>
        <dbReference type="RuleBase" id="RU362122"/>
    </source>
</evidence>
<keyword evidence="4" id="KW-1003">Cell membrane</keyword>
<dbReference type="EMBL" id="JACRTG010000003">
    <property type="protein sequence ID" value="MBC8586775.1"/>
    <property type="molecule type" value="Genomic_DNA"/>
</dbReference>
<comment type="similarity">
    <text evidence="2 9">Belongs to the branched chain amino acid transporter family.</text>
</comment>
<evidence type="ECO:0000256" key="4">
    <source>
        <dbReference type="ARBA" id="ARBA00022475"/>
    </source>
</evidence>
<feature type="transmembrane region" description="Helical" evidence="9">
    <location>
        <begin position="20"/>
        <end position="38"/>
    </location>
</feature>
<name>A0A926EQR6_9FIRM</name>
<feature type="transmembrane region" description="Helical" evidence="9">
    <location>
        <begin position="50"/>
        <end position="70"/>
    </location>
</feature>
<dbReference type="PANTHER" id="PTHR30588:SF0">
    <property type="entry name" value="BRANCHED-CHAIN AMINO ACID PERMEASE BRNQ"/>
    <property type="match status" value="1"/>
</dbReference>
<dbReference type="GO" id="GO:0005886">
    <property type="term" value="C:plasma membrane"/>
    <property type="evidence" value="ECO:0007669"/>
    <property type="project" value="UniProtKB-SubCell"/>
</dbReference>
<dbReference type="Proteomes" id="UP000601171">
    <property type="component" value="Unassembled WGS sequence"/>
</dbReference>
<dbReference type="GO" id="GO:0015188">
    <property type="term" value="F:L-isoleucine transmembrane transporter activity"/>
    <property type="evidence" value="ECO:0007669"/>
    <property type="project" value="TreeGrafter"/>
</dbReference>
<evidence type="ECO:0000256" key="7">
    <source>
        <dbReference type="ARBA" id="ARBA00022989"/>
    </source>
</evidence>
<proteinExistence type="inferred from homology"/>
<gene>
    <name evidence="10" type="primary">brnQ</name>
    <name evidence="10" type="ORF">H8707_00780</name>
</gene>
<feature type="transmembrane region" description="Helical" evidence="9">
    <location>
        <begin position="429"/>
        <end position="449"/>
    </location>
</feature>
<keyword evidence="8 9" id="KW-0472">Membrane</keyword>
<sequence length="464" mass="50504">MRRHEALENEKKKLKFSDYLMIGSMLFGLFFGAGNLIFPVHLGQEAGMNVFWANLGFLVTGIGLPFLGVVAIGISQSEGVFQLASHVNRHYAYMFTILLYLVIGPLYAIPRLATTSYEIGIAPFIHEDKGTLALAIFSCLFFLAAWILARKPTKLLDYIGKILNPLFLILLGVLLIMVFVRPMGLIAGAEIQPGYQTNAFSKGFIEGYNTLDALASLAFGIVIVSTIRDRGVKDPGIIAIDTIKSGTISIAAMGAIYSMLAYMGTMSLGAFTLSKNGGIALAQITNYYFGTYGSVILALIVITACLKTAIGLISAFSETFVQLYPSIKYITFATGVSLLSCLLSNIGLTKIIHFSIPVLMFLYPLAMTLILLSIIGGLFNHDSCVYQMTTYFTLVASIIDGINASPDIIRHMGASQALIRFGEKYLPLFSIGMGWVLPATIGFIIGLIWHRGKKREKGFADGRP</sequence>
<dbReference type="PANTHER" id="PTHR30588">
    <property type="entry name" value="BRANCHED-CHAIN AMINO ACID TRANSPORT SYSTEM 2 CARRIER PROTEIN"/>
    <property type="match status" value="1"/>
</dbReference>
<dbReference type="NCBIfam" id="TIGR00796">
    <property type="entry name" value="livcs"/>
    <property type="match status" value="1"/>
</dbReference>
<evidence type="ECO:0000256" key="1">
    <source>
        <dbReference type="ARBA" id="ARBA00004651"/>
    </source>
</evidence>
<dbReference type="GO" id="GO:0015190">
    <property type="term" value="F:L-leucine transmembrane transporter activity"/>
    <property type="evidence" value="ECO:0007669"/>
    <property type="project" value="TreeGrafter"/>
</dbReference>
<feature type="transmembrane region" description="Helical" evidence="9">
    <location>
        <begin position="329"/>
        <end position="348"/>
    </location>
</feature>
<keyword evidence="11" id="KW-1185">Reference proteome</keyword>
<dbReference type="GO" id="GO:0005304">
    <property type="term" value="F:L-valine transmembrane transporter activity"/>
    <property type="evidence" value="ECO:0007669"/>
    <property type="project" value="TreeGrafter"/>
</dbReference>
<evidence type="ECO:0000256" key="5">
    <source>
        <dbReference type="ARBA" id="ARBA00022692"/>
    </source>
</evidence>
<keyword evidence="6 9" id="KW-0029">Amino-acid transport</keyword>
<protein>
    <recommendedName>
        <fullName evidence="9">Branched-chain amino acid transport system carrier protein</fullName>
    </recommendedName>
</protein>
<dbReference type="Pfam" id="PF05525">
    <property type="entry name" value="Branch_AA_trans"/>
    <property type="match status" value="1"/>
</dbReference>
<accession>A0A926EQR6</accession>
<evidence type="ECO:0000256" key="3">
    <source>
        <dbReference type="ARBA" id="ARBA00022448"/>
    </source>
</evidence>
<evidence type="ECO:0000313" key="10">
    <source>
        <dbReference type="EMBL" id="MBC8586775.1"/>
    </source>
</evidence>
<dbReference type="InterPro" id="IPR004685">
    <property type="entry name" value="Brnchd-chn_aa_trnsp_Livcs"/>
</dbReference>
<keyword evidence="3 9" id="KW-0813">Transport</keyword>
<comment type="subcellular location">
    <subcellularLocation>
        <location evidence="1 9">Cell membrane</location>
        <topology evidence="1 9">Multi-pass membrane protein</topology>
    </subcellularLocation>
</comment>
<feature type="transmembrane region" description="Helical" evidence="9">
    <location>
        <begin position="91"/>
        <end position="110"/>
    </location>
</feature>
<feature type="transmembrane region" description="Helical" evidence="9">
    <location>
        <begin position="354"/>
        <end position="379"/>
    </location>
</feature>
<keyword evidence="5 9" id="KW-0812">Transmembrane</keyword>
<feature type="transmembrane region" description="Helical" evidence="9">
    <location>
        <begin position="130"/>
        <end position="150"/>
    </location>
</feature>
<reference evidence="10" key="1">
    <citation type="submission" date="2020-08" db="EMBL/GenBank/DDBJ databases">
        <title>Genome public.</title>
        <authorList>
            <person name="Liu C."/>
            <person name="Sun Q."/>
        </authorList>
    </citation>
    <scope>NUCLEOTIDE SEQUENCE</scope>
    <source>
        <strain evidence="10">BX21</strain>
    </source>
</reference>
<dbReference type="GO" id="GO:0015818">
    <property type="term" value="P:isoleucine transport"/>
    <property type="evidence" value="ECO:0007669"/>
    <property type="project" value="TreeGrafter"/>
</dbReference>
<dbReference type="AlphaFoldDB" id="A0A926EQR6"/>
<comment type="caution">
    <text evidence="9">Lacks conserved residue(s) required for the propagation of feature annotation.</text>
</comment>